<evidence type="ECO:0000313" key="1">
    <source>
        <dbReference type="EMBL" id="ELU14956.1"/>
    </source>
</evidence>
<gene>
    <name evidence="1" type="ORF">CAPTEDRAFT_184848</name>
</gene>
<proteinExistence type="predicted"/>
<dbReference type="EMBL" id="KB294141">
    <property type="protein sequence ID" value="ELU14956.1"/>
    <property type="molecule type" value="Genomic_DNA"/>
</dbReference>
<evidence type="ECO:0000313" key="2">
    <source>
        <dbReference type="EnsemblMetazoa" id="CapteP184848"/>
    </source>
</evidence>
<dbReference type="Proteomes" id="UP000014760">
    <property type="component" value="Unassembled WGS sequence"/>
</dbReference>
<dbReference type="EMBL" id="AMQN01018278">
    <property type="status" value="NOT_ANNOTATED_CDS"/>
    <property type="molecule type" value="Genomic_DNA"/>
</dbReference>
<reference evidence="2" key="3">
    <citation type="submission" date="2015-06" db="UniProtKB">
        <authorList>
            <consortium name="EnsemblMetazoa"/>
        </authorList>
    </citation>
    <scope>IDENTIFICATION</scope>
</reference>
<accession>R7VF70</accession>
<dbReference type="EMBL" id="AMQN01018279">
    <property type="status" value="NOT_ANNOTATED_CDS"/>
    <property type="molecule type" value="Genomic_DNA"/>
</dbReference>
<keyword evidence="3" id="KW-1185">Reference proteome</keyword>
<name>R7VF70_CAPTE</name>
<dbReference type="EnsemblMetazoa" id="CapteT184848">
    <property type="protein sequence ID" value="CapteP184848"/>
    <property type="gene ID" value="CapteG184848"/>
</dbReference>
<dbReference type="AlphaFoldDB" id="R7VF70"/>
<sequence>MHFAKLNGPGEHINQPFSLIDTIETTEVKQHAEGCNCNKNISEYMMHDIKLKIEDELFAVGVSLSANQRKAKQYEYALRTTCESEQHYFETTITSKHDDKMTEVLFFKLRRNANATNRHAQFMIYVKYVEYRSYNQRCDIDFRKSPELQWRPGVHTEQCCDEETCCEDTCCGLLCYSDCECCPDELCYADAVCCDPSGACSEGQHCCEGEHEVGGCCPDGTECLYLETGIYCSDPKSKSLASASQKIQPAEEKNWQQIFRQPRF</sequence>
<reference evidence="1 3" key="2">
    <citation type="journal article" date="2013" name="Nature">
        <title>Insights into bilaterian evolution from three spiralian genomes.</title>
        <authorList>
            <person name="Simakov O."/>
            <person name="Marletaz F."/>
            <person name="Cho S.J."/>
            <person name="Edsinger-Gonzales E."/>
            <person name="Havlak P."/>
            <person name="Hellsten U."/>
            <person name="Kuo D.H."/>
            <person name="Larsson T."/>
            <person name="Lv J."/>
            <person name="Arendt D."/>
            <person name="Savage R."/>
            <person name="Osoegawa K."/>
            <person name="de Jong P."/>
            <person name="Grimwood J."/>
            <person name="Chapman J.A."/>
            <person name="Shapiro H."/>
            <person name="Aerts A."/>
            <person name="Otillar R.P."/>
            <person name="Terry A.Y."/>
            <person name="Boore J.L."/>
            <person name="Grigoriev I.V."/>
            <person name="Lindberg D.R."/>
            <person name="Seaver E.C."/>
            <person name="Weisblat D.A."/>
            <person name="Putnam N.H."/>
            <person name="Rokhsar D.S."/>
        </authorList>
    </citation>
    <scope>NUCLEOTIDE SEQUENCE</scope>
    <source>
        <strain evidence="1 3">I ESC-2004</strain>
    </source>
</reference>
<reference evidence="3" key="1">
    <citation type="submission" date="2012-12" db="EMBL/GenBank/DDBJ databases">
        <authorList>
            <person name="Hellsten U."/>
            <person name="Grimwood J."/>
            <person name="Chapman J.A."/>
            <person name="Shapiro H."/>
            <person name="Aerts A."/>
            <person name="Otillar R.P."/>
            <person name="Terry A.Y."/>
            <person name="Boore J.L."/>
            <person name="Simakov O."/>
            <person name="Marletaz F."/>
            <person name="Cho S.-J."/>
            <person name="Edsinger-Gonzales E."/>
            <person name="Havlak P."/>
            <person name="Kuo D.-H."/>
            <person name="Larsson T."/>
            <person name="Lv J."/>
            <person name="Arendt D."/>
            <person name="Savage R."/>
            <person name="Osoegawa K."/>
            <person name="de Jong P."/>
            <person name="Lindberg D.R."/>
            <person name="Seaver E.C."/>
            <person name="Weisblat D.A."/>
            <person name="Putnam N.H."/>
            <person name="Grigoriev I.V."/>
            <person name="Rokhsar D.S."/>
        </authorList>
    </citation>
    <scope>NUCLEOTIDE SEQUENCE</scope>
    <source>
        <strain evidence="3">I ESC-2004</strain>
    </source>
</reference>
<protein>
    <submittedName>
        <fullName evidence="1 2">Uncharacterized protein</fullName>
    </submittedName>
</protein>
<organism evidence="1">
    <name type="scientific">Capitella teleta</name>
    <name type="common">Polychaete worm</name>
    <dbReference type="NCBI Taxonomy" id="283909"/>
    <lineage>
        <taxon>Eukaryota</taxon>
        <taxon>Metazoa</taxon>
        <taxon>Spiralia</taxon>
        <taxon>Lophotrochozoa</taxon>
        <taxon>Annelida</taxon>
        <taxon>Polychaeta</taxon>
        <taxon>Sedentaria</taxon>
        <taxon>Scolecida</taxon>
        <taxon>Capitellidae</taxon>
        <taxon>Capitella</taxon>
    </lineage>
</organism>
<evidence type="ECO:0000313" key="3">
    <source>
        <dbReference type="Proteomes" id="UP000014760"/>
    </source>
</evidence>
<dbReference type="HOGENOM" id="CLU_1054621_0_0_1"/>